<name>A0A2M7SEU3_9BACT</name>
<evidence type="ECO:0000313" key="1">
    <source>
        <dbReference type="EMBL" id="PIZ18004.1"/>
    </source>
</evidence>
<accession>A0A2M7SEU3</accession>
<sequence length="155" mass="17741">MDNIQHDIGEILSHLSRETVGILGTLDNKSENIRLRVMYYRIDNKFNCYLMSMKGSPKISQILLSSSISFIIFGLEEPYDNSWEVEIDSSAQILNQSEEINYALEKLKERNPFADVAIESSITEQFNLIKLIPKIVRFRLYGEALTGVPPTILKL</sequence>
<proteinExistence type="predicted"/>
<dbReference type="EMBL" id="PFMR01000051">
    <property type="protein sequence ID" value="PIZ18004.1"/>
    <property type="molecule type" value="Genomic_DNA"/>
</dbReference>
<dbReference type="InterPro" id="IPR012349">
    <property type="entry name" value="Split_barrel_FMN-bd"/>
</dbReference>
<gene>
    <name evidence="1" type="ORF">COY52_01685</name>
</gene>
<dbReference type="SUPFAM" id="SSF50475">
    <property type="entry name" value="FMN-binding split barrel"/>
    <property type="match status" value="1"/>
</dbReference>
<comment type="caution">
    <text evidence="1">The sequence shown here is derived from an EMBL/GenBank/DDBJ whole genome shotgun (WGS) entry which is preliminary data.</text>
</comment>
<dbReference type="AlphaFoldDB" id="A0A2M7SEU3"/>
<dbReference type="Gene3D" id="2.30.110.10">
    <property type="entry name" value="Electron Transport, Fmn-binding Protein, Chain A"/>
    <property type="match status" value="1"/>
</dbReference>
<organism evidence="1 2">
    <name type="scientific">Candidatus Desantisbacteria bacterium CG_4_10_14_0_8_um_filter_48_22</name>
    <dbReference type="NCBI Taxonomy" id="1974543"/>
    <lineage>
        <taxon>Bacteria</taxon>
        <taxon>Candidatus Desantisiibacteriota</taxon>
    </lineage>
</organism>
<reference evidence="2" key="1">
    <citation type="submission" date="2017-09" db="EMBL/GenBank/DDBJ databases">
        <title>Depth-based differentiation of microbial function through sediment-hosted aquifers and enrichment of novel symbionts in the deep terrestrial subsurface.</title>
        <authorList>
            <person name="Probst A.J."/>
            <person name="Ladd B."/>
            <person name="Jarett J.K."/>
            <person name="Geller-Mcgrath D.E."/>
            <person name="Sieber C.M.K."/>
            <person name="Emerson J.B."/>
            <person name="Anantharaman K."/>
            <person name="Thomas B.C."/>
            <person name="Malmstrom R."/>
            <person name="Stieglmeier M."/>
            <person name="Klingl A."/>
            <person name="Woyke T."/>
            <person name="Ryan C.M."/>
            <person name="Banfield J.F."/>
        </authorList>
    </citation>
    <scope>NUCLEOTIDE SEQUENCE [LARGE SCALE GENOMIC DNA]</scope>
</reference>
<evidence type="ECO:0008006" key="3">
    <source>
        <dbReference type="Google" id="ProtNLM"/>
    </source>
</evidence>
<dbReference type="Proteomes" id="UP000229307">
    <property type="component" value="Unassembled WGS sequence"/>
</dbReference>
<protein>
    <recommendedName>
        <fullName evidence="3">Pyridoxamine 5'-phosphate oxidase putative domain-containing protein</fullName>
    </recommendedName>
</protein>
<evidence type="ECO:0000313" key="2">
    <source>
        <dbReference type="Proteomes" id="UP000229307"/>
    </source>
</evidence>